<accession>L7E2U4</accession>
<organism evidence="1 2">
    <name type="scientific">Microcystis aeruginosa TAIHU98</name>
    <dbReference type="NCBI Taxonomy" id="1134457"/>
    <lineage>
        <taxon>Bacteria</taxon>
        <taxon>Bacillati</taxon>
        <taxon>Cyanobacteriota</taxon>
        <taxon>Cyanophyceae</taxon>
        <taxon>Oscillatoriophycideae</taxon>
        <taxon>Chroococcales</taxon>
        <taxon>Microcystaceae</taxon>
        <taxon>Microcystis</taxon>
    </lineage>
</organism>
<evidence type="ECO:0000313" key="1">
    <source>
        <dbReference type="EMBL" id="ELP53364.1"/>
    </source>
</evidence>
<dbReference type="EMBL" id="ANKQ01000002">
    <property type="protein sequence ID" value="ELP53364.1"/>
    <property type="molecule type" value="Genomic_DNA"/>
</dbReference>
<comment type="caution">
    <text evidence="1">The sequence shown here is derived from an EMBL/GenBank/DDBJ whole genome shotgun (WGS) entry which is preliminary data.</text>
</comment>
<dbReference type="AlphaFoldDB" id="L7E2U4"/>
<protein>
    <submittedName>
        <fullName evidence="1">Uncharacterized protein</fullName>
    </submittedName>
</protein>
<gene>
    <name evidence="1" type="ORF">O53_2168</name>
</gene>
<name>L7E2U4_MICAE</name>
<proteinExistence type="predicted"/>
<dbReference type="Proteomes" id="UP000010932">
    <property type="component" value="Unassembled WGS sequence"/>
</dbReference>
<sequence length="37" mass="4000">MPAMSRESAEVRLKGAVSPPFCILPSKKLTTILSLQV</sequence>
<evidence type="ECO:0000313" key="2">
    <source>
        <dbReference type="Proteomes" id="UP000010932"/>
    </source>
</evidence>
<reference evidence="1 2" key="1">
    <citation type="journal article" date="2013" name="Genome Announc.">
        <title>Whole-Genome Sequence of Microcystis aeruginosa TAIHU98, a Nontoxic Bloom-Forming Strain Isolated from Taihu Lake, China.</title>
        <authorList>
            <person name="Yang C."/>
            <person name="Zhang W."/>
            <person name="Ren M."/>
            <person name="Song L."/>
            <person name="Li T."/>
            <person name="Zhao J."/>
        </authorList>
    </citation>
    <scope>NUCLEOTIDE SEQUENCE [LARGE SCALE GENOMIC DNA]</scope>
    <source>
        <strain evidence="1 2">TAIHU98</strain>
    </source>
</reference>